<dbReference type="GO" id="GO:0016706">
    <property type="term" value="F:2-oxoglutarate-dependent dioxygenase activity"/>
    <property type="evidence" value="ECO:0007669"/>
    <property type="project" value="TreeGrafter"/>
</dbReference>
<dbReference type="Gene3D" id="3.40.366.30">
    <property type="entry name" value="50S ribosomal protein L16 arginine hydroxylase, Chain A, Domain 2"/>
    <property type="match status" value="1"/>
</dbReference>
<proteinExistence type="predicted"/>
<evidence type="ECO:0000256" key="2">
    <source>
        <dbReference type="ARBA" id="ARBA00022723"/>
    </source>
</evidence>
<dbReference type="OrthoDB" id="9764016at2"/>
<dbReference type="InterPro" id="IPR039994">
    <property type="entry name" value="NO66-like"/>
</dbReference>
<keyword evidence="4" id="KW-0560">Oxidoreductase</keyword>
<gene>
    <name evidence="7" type="ORF">CWI81_03700</name>
</gene>
<dbReference type="Gene3D" id="2.60.120.650">
    <property type="entry name" value="Cupin"/>
    <property type="match status" value="1"/>
</dbReference>
<dbReference type="GO" id="GO:0046872">
    <property type="term" value="F:metal ion binding"/>
    <property type="evidence" value="ECO:0007669"/>
    <property type="project" value="UniProtKB-KW"/>
</dbReference>
<dbReference type="SUPFAM" id="SSF51197">
    <property type="entry name" value="Clavaminate synthase-like"/>
    <property type="match status" value="1"/>
</dbReference>
<keyword evidence="2" id="KW-0479">Metal-binding</keyword>
<evidence type="ECO:0000313" key="7">
    <source>
        <dbReference type="EMBL" id="RUO78136.1"/>
    </source>
</evidence>
<dbReference type="Pfam" id="PF20514">
    <property type="entry name" value="WHD_ROXA"/>
    <property type="match status" value="1"/>
</dbReference>
<dbReference type="InterPro" id="IPR003347">
    <property type="entry name" value="JmjC_dom"/>
</dbReference>
<keyword evidence="8" id="KW-1185">Reference proteome</keyword>
<evidence type="ECO:0000256" key="5">
    <source>
        <dbReference type="ARBA" id="ARBA00023004"/>
    </source>
</evidence>
<dbReference type="EMBL" id="PIQF01000001">
    <property type="protein sequence ID" value="RUO78136.1"/>
    <property type="molecule type" value="Genomic_DNA"/>
</dbReference>
<comment type="caution">
    <text evidence="7">The sequence shown here is derived from an EMBL/GenBank/DDBJ whole genome shotgun (WGS) entry which is preliminary data.</text>
</comment>
<organism evidence="7 8">
    <name type="scientific">Idiomarina seosinensis</name>
    <dbReference type="NCBI Taxonomy" id="281739"/>
    <lineage>
        <taxon>Bacteria</taxon>
        <taxon>Pseudomonadati</taxon>
        <taxon>Pseudomonadota</taxon>
        <taxon>Gammaproteobacteria</taxon>
        <taxon>Alteromonadales</taxon>
        <taxon>Idiomarinaceae</taxon>
        <taxon>Idiomarina</taxon>
    </lineage>
</organism>
<keyword evidence="3" id="KW-0223">Dioxygenase</keyword>
<evidence type="ECO:0000259" key="6">
    <source>
        <dbReference type="PROSITE" id="PS51184"/>
    </source>
</evidence>
<dbReference type="PROSITE" id="PS51184">
    <property type="entry name" value="JMJC"/>
    <property type="match status" value="1"/>
</dbReference>
<evidence type="ECO:0000256" key="3">
    <source>
        <dbReference type="ARBA" id="ARBA00022964"/>
    </source>
</evidence>
<comment type="cofactor">
    <cofactor evidence="1">
        <name>Fe(2+)</name>
        <dbReference type="ChEBI" id="CHEBI:29033"/>
    </cofactor>
</comment>
<reference evidence="7 8" key="1">
    <citation type="journal article" date="2011" name="Front. Microbiol.">
        <title>Genomic signatures of strain selection and enhancement in Bacillus atrophaeus var. globigii, a historical biowarfare simulant.</title>
        <authorList>
            <person name="Gibbons H.S."/>
            <person name="Broomall S.M."/>
            <person name="McNew L.A."/>
            <person name="Daligault H."/>
            <person name="Chapman C."/>
            <person name="Bruce D."/>
            <person name="Karavis M."/>
            <person name="Krepps M."/>
            <person name="McGregor P.A."/>
            <person name="Hong C."/>
            <person name="Park K.H."/>
            <person name="Akmal A."/>
            <person name="Feldman A."/>
            <person name="Lin J.S."/>
            <person name="Chang W.E."/>
            <person name="Higgs B.W."/>
            <person name="Demirev P."/>
            <person name="Lindquist J."/>
            <person name="Liem A."/>
            <person name="Fochler E."/>
            <person name="Read T.D."/>
            <person name="Tapia R."/>
            <person name="Johnson S."/>
            <person name="Bishop-Lilly K.A."/>
            <person name="Detter C."/>
            <person name="Han C."/>
            <person name="Sozhamannan S."/>
            <person name="Rosenzweig C.N."/>
            <person name="Skowronski E.W."/>
        </authorList>
    </citation>
    <scope>NUCLEOTIDE SEQUENCE [LARGE SCALE GENOMIC DNA]</scope>
    <source>
        <strain evidence="7 8">CL-SP19</strain>
    </source>
</reference>
<keyword evidence="5" id="KW-0408">Iron</keyword>
<evidence type="ECO:0000256" key="1">
    <source>
        <dbReference type="ARBA" id="ARBA00001954"/>
    </source>
</evidence>
<evidence type="ECO:0000256" key="4">
    <source>
        <dbReference type="ARBA" id="ARBA00023002"/>
    </source>
</evidence>
<dbReference type="Pfam" id="PF08007">
    <property type="entry name" value="JmjC_2"/>
    <property type="match status" value="1"/>
</dbReference>
<protein>
    <submittedName>
        <fullName evidence="7">Cupin</fullName>
    </submittedName>
</protein>
<accession>A0A432ZJJ2</accession>
<dbReference type="SMART" id="SM00558">
    <property type="entry name" value="JmjC"/>
    <property type="match status" value="1"/>
</dbReference>
<dbReference type="PANTHER" id="PTHR13096">
    <property type="entry name" value="MINA53 MYC INDUCED NUCLEAR ANTIGEN"/>
    <property type="match status" value="1"/>
</dbReference>
<sequence length="373" mass="41882">MQEQWQQQPCLIRQGFAQFDDLIEPEVLAGLAMEEGVDARIVQHSASSNQTEGWSVQHGPFADYEQFGEADWTLLVQSVNEWLPQVGELLTAFDFLPEWRIDDVMVSFSCEGGGVGPHLDQYDVFIIQGAGRRRWKVGSRQQMTNYQPCDDLTLVKEPFEAVIDEVLEPGDVLYIPAGCPHDGIALEPSLNYSVGFRAPSQAEWLMQVADQALQTEQLTTRYQDPDLNQQPASYQVTDTELTQCKRLLAEALDSSAIDDILLRVMSQSKRSLVEPELPYAPEQVNDLLLQPNALVGRTPGARWLYSKPHNAFYANGECYPISEQTQSLAHALAAIQQEIPGEELQAYVNSDKTRELMAELLNQGTFQLFLESD</sequence>
<dbReference type="InterPro" id="IPR046799">
    <property type="entry name" value="ROXA-like_wH"/>
</dbReference>
<dbReference type="AlphaFoldDB" id="A0A432ZJJ2"/>
<dbReference type="PANTHER" id="PTHR13096:SF8">
    <property type="entry name" value="RIBOSOMAL OXYGENASE 1"/>
    <property type="match status" value="1"/>
</dbReference>
<dbReference type="Proteomes" id="UP000287908">
    <property type="component" value="Unassembled WGS sequence"/>
</dbReference>
<evidence type="ECO:0000313" key="8">
    <source>
        <dbReference type="Proteomes" id="UP000287908"/>
    </source>
</evidence>
<feature type="domain" description="JmjC" evidence="6">
    <location>
        <begin position="85"/>
        <end position="213"/>
    </location>
</feature>
<name>A0A432ZJJ2_9GAMM</name>